<evidence type="ECO:0000259" key="3">
    <source>
        <dbReference type="Pfam" id="PF10551"/>
    </source>
</evidence>
<gene>
    <name evidence="4" type="ORF">EZV62_022568</name>
</gene>
<feature type="domain" description="Transposase MuDR plant" evidence="2">
    <location>
        <begin position="169"/>
        <end position="233"/>
    </location>
</feature>
<sequence>MTSFNINAKFFAIQNLDQYTLCLLWGDVYMCTCATFPEPTETFKAEVKLPRTKRVRQSIVEVVDLSTDDDGNNGEQLPSYASLPSEDDEDYVPNSNYSMSKMSSDILHESTDVQSDSDTNSDDEQLSNAVSFTWNNDFMEHESSDDEVQRPGHSPRGKPYKKFAGGRVHFEVGQLFNNLNHFKLVLRDYVVQEGFKLKRIKNAKECYTAECAYEGCSWRVHASLVDDRTNFIIKTMNGIHCCQKIHKNQEANANWVAHRANNRVLNKPKKEHITSYNSLYSYGYSVRQRNPDSMVLLKTVTPHLGALARFQRFFLSFQAHKDGLLYRCRPFLGLDGCHLKGNYPGVLFSTIGIDDNNGVFSVAVCICEGESKDSWGWFIHLYMLIGLEETRRITFISDRQKGMLDAIESQFQQQKCIHEGNGKTIGEFEKKDDEKDVQASGKCKEMVLKFVPIGSKEACKKARRGQWPEVQHPEVLPPKKKRFPVRQKNNNNKINRKRGPEEPPKQKNSGPGKFTQCEEYGHNIRTCKGCEGAASKKRMGKNNTTGGKRKMNFEVSIFTSKRIEISFSSEIDY</sequence>
<evidence type="ECO:0000256" key="1">
    <source>
        <dbReference type="SAM" id="MobiDB-lite"/>
    </source>
</evidence>
<dbReference type="EMBL" id="VAHF01000010">
    <property type="protein sequence ID" value="TXG53399.1"/>
    <property type="molecule type" value="Genomic_DNA"/>
</dbReference>
<organism evidence="4 5">
    <name type="scientific">Acer yangbiense</name>
    <dbReference type="NCBI Taxonomy" id="1000413"/>
    <lineage>
        <taxon>Eukaryota</taxon>
        <taxon>Viridiplantae</taxon>
        <taxon>Streptophyta</taxon>
        <taxon>Embryophyta</taxon>
        <taxon>Tracheophyta</taxon>
        <taxon>Spermatophyta</taxon>
        <taxon>Magnoliopsida</taxon>
        <taxon>eudicotyledons</taxon>
        <taxon>Gunneridae</taxon>
        <taxon>Pentapetalae</taxon>
        <taxon>rosids</taxon>
        <taxon>malvids</taxon>
        <taxon>Sapindales</taxon>
        <taxon>Sapindaceae</taxon>
        <taxon>Hippocastanoideae</taxon>
        <taxon>Acereae</taxon>
        <taxon>Acer</taxon>
    </lineage>
</organism>
<keyword evidence="5" id="KW-1185">Reference proteome</keyword>
<dbReference type="AlphaFoldDB" id="A0A5C7H9F8"/>
<feature type="region of interest" description="Disordered" evidence="1">
    <location>
        <begin position="64"/>
        <end position="95"/>
    </location>
</feature>
<dbReference type="Pfam" id="PF03108">
    <property type="entry name" value="DBD_Tnp_Mut"/>
    <property type="match status" value="1"/>
</dbReference>
<dbReference type="PANTHER" id="PTHR31973:SF187">
    <property type="entry name" value="MUTATOR TRANSPOSASE MUDRA PROTEIN"/>
    <property type="match status" value="1"/>
</dbReference>
<dbReference type="OrthoDB" id="1918246at2759"/>
<evidence type="ECO:0000313" key="5">
    <source>
        <dbReference type="Proteomes" id="UP000323000"/>
    </source>
</evidence>
<protein>
    <recommendedName>
        <fullName evidence="6">Transposase MuDR plant domain-containing protein</fullName>
    </recommendedName>
</protein>
<evidence type="ECO:0008006" key="6">
    <source>
        <dbReference type="Google" id="ProtNLM"/>
    </source>
</evidence>
<feature type="region of interest" description="Disordered" evidence="1">
    <location>
        <begin position="463"/>
        <end position="515"/>
    </location>
</feature>
<dbReference type="Proteomes" id="UP000323000">
    <property type="component" value="Chromosome 10"/>
</dbReference>
<dbReference type="InterPro" id="IPR004332">
    <property type="entry name" value="Transposase_MuDR"/>
</dbReference>
<dbReference type="InterPro" id="IPR018289">
    <property type="entry name" value="MULE_transposase_dom"/>
</dbReference>
<feature type="domain" description="MULE transposase" evidence="3">
    <location>
        <begin position="332"/>
        <end position="416"/>
    </location>
</feature>
<accession>A0A5C7H9F8</accession>
<dbReference type="Pfam" id="PF10551">
    <property type="entry name" value="MULE"/>
    <property type="match status" value="1"/>
</dbReference>
<name>A0A5C7H9F8_9ROSI</name>
<dbReference type="PANTHER" id="PTHR31973">
    <property type="entry name" value="POLYPROTEIN, PUTATIVE-RELATED"/>
    <property type="match status" value="1"/>
</dbReference>
<evidence type="ECO:0000259" key="2">
    <source>
        <dbReference type="Pfam" id="PF03108"/>
    </source>
</evidence>
<reference evidence="5" key="1">
    <citation type="journal article" date="2019" name="Gigascience">
        <title>De novo genome assembly of the endangered Acer yangbiense, a plant species with extremely small populations endemic to Yunnan Province, China.</title>
        <authorList>
            <person name="Yang J."/>
            <person name="Wariss H.M."/>
            <person name="Tao L."/>
            <person name="Zhang R."/>
            <person name="Yun Q."/>
            <person name="Hollingsworth P."/>
            <person name="Dao Z."/>
            <person name="Luo G."/>
            <person name="Guo H."/>
            <person name="Ma Y."/>
            <person name="Sun W."/>
        </authorList>
    </citation>
    <scope>NUCLEOTIDE SEQUENCE [LARGE SCALE GENOMIC DNA]</scope>
    <source>
        <strain evidence="5">cv. Malutang</strain>
    </source>
</reference>
<evidence type="ECO:0000313" key="4">
    <source>
        <dbReference type="EMBL" id="TXG53399.1"/>
    </source>
</evidence>
<proteinExistence type="predicted"/>
<comment type="caution">
    <text evidence="4">The sequence shown here is derived from an EMBL/GenBank/DDBJ whole genome shotgun (WGS) entry which is preliminary data.</text>
</comment>